<dbReference type="Pfam" id="PF13786">
    <property type="entry name" value="DUF4179"/>
    <property type="match status" value="1"/>
</dbReference>
<feature type="domain" description="DUF5643" evidence="3">
    <location>
        <begin position="215"/>
        <end position="338"/>
    </location>
</feature>
<dbReference type="Proteomes" id="UP000255326">
    <property type="component" value="Unassembled WGS sequence"/>
</dbReference>
<dbReference type="RefSeq" id="WP_114747194.1">
    <property type="nucleotide sequence ID" value="NZ_QQAY01000022.1"/>
</dbReference>
<proteinExistence type="predicted"/>
<feature type="domain" description="DUF4179" evidence="2">
    <location>
        <begin position="37"/>
        <end position="127"/>
    </location>
</feature>
<dbReference type="OrthoDB" id="2541898at2"/>
<keyword evidence="1" id="KW-0472">Membrane</keyword>
<keyword evidence="5" id="KW-1185">Reference proteome</keyword>
<name>A0A370G2L5_9BACI</name>
<accession>A0A370G2L5</accession>
<keyword evidence="1" id="KW-0812">Transmembrane</keyword>
<evidence type="ECO:0000313" key="4">
    <source>
        <dbReference type="EMBL" id="RDI37256.1"/>
    </source>
</evidence>
<feature type="transmembrane region" description="Helical" evidence="1">
    <location>
        <begin position="45"/>
        <end position="67"/>
    </location>
</feature>
<evidence type="ECO:0000256" key="1">
    <source>
        <dbReference type="SAM" id="Phobius"/>
    </source>
</evidence>
<dbReference type="InterPro" id="IPR025436">
    <property type="entry name" value="DUF4179"/>
</dbReference>
<evidence type="ECO:0000259" key="3">
    <source>
        <dbReference type="Pfam" id="PF18705"/>
    </source>
</evidence>
<dbReference type="Pfam" id="PF18705">
    <property type="entry name" value="DUF5643"/>
    <property type="match status" value="1"/>
</dbReference>
<sequence>MSEVKKLVDISIDDIEPVAVSELEKRRVKQHVLGRKKKRKPYQGIAAAAVIVIGAGIAGSFAAPSLATQIPIIHNIMSYFTEEDSYNENFAKVAADISQTQTSNGVSVMIEDAAFDGSSITVSYAIQTDKELGETPYLKVPFDVKGSDGMGSSGRIEKINENTYVGTEKITPHFKGKTPDSLVMRWEPKAFVNMKTNESVKGDWKFAFNVRSLENKKVVVNQTTEANGVSVLIQSLETNDLSTIIHYSRYVDDKAILEKWPDVSVEIKSAVDDLGNSYKVDSNGGISRDNGISFDGSSTIKSVDPKAKSLIVVPVIYFSKGSGDGLETKEMDPIQIELK</sequence>
<gene>
    <name evidence="4" type="ORF">DFR59_12246</name>
</gene>
<evidence type="ECO:0000313" key="5">
    <source>
        <dbReference type="Proteomes" id="UP000255326"/>
    </source>
</evidence>
<keyword evidence="1" id="KW-1133">Transmembrane helix</keyword>
<dbReference type="EMBL" id="QQAY01000022">
    <property type="protein sequence ID" value="RDI37256.1"/>
    <property type="molecule type" value="Genomic_DNA"/>
</dbReference>
<protein>
    <submittedName>
        <fullName evidence="4">Uncharacterized protein DUF4179</fullName>
    </submittedName>
</protein>
<comment type="caution">
    <text evidence="4">The sequence shown here is derived from an EMBL/GenBank/DDBJ whole genome shotgun (WGS) entry which is preliminary data.</text>
</comment>
<dbReference type="Gene3D" id="2.60.40.1640">
    <property type="entry name" value="Conserved domain protein"/>
    <property type="match status" value="1"/>
</dbReference>
<dbReference type="Gene3D" id="2.60.40.1630">
    <property type="entry name" value="bacillus anthracis domain"/>
    <property type="match status" value="1"/>
</dbReference>
<dbReference type="AlphaFoldDB" id="A0A370G2L5"/>
<reference evidence="4 5" key="1">
    <citation type="submission" date="2018-07" db="EMBL/GenBank/DDBJ databases">
        <title>Genomic Encyclopedia of Type Strains, Phase IV (KMG-IV): sequencing the most valuable type-strain genomes for metagenomic binning, comparative biology and taxonomic classification.</title>
        <authorList>
            <person name="Goeker M."/>
        </authorList>
    </citation>
    <scope>NUCLEOTIDE SEQUENCE [LARGE SCALE GENOMIC DNA]</scope>
    <source>
        <strain evidence="4 5">DSM 25281</strain>
    </source>
</reference>
<dbReference type="InterPro" id="IPR040680">
    <property type="entry name" value="DUF5643"/>
</dbReference>
<organism evidence="4 5">
    <name type="scientific">Falsibacillus pallidus</name>
    <dbReference type="NCBI Taxonomy" id="493781"/>
    <lineage>
        <taxon>Bacteria</taxon>
        <taxon>Bacillati</taxon>
        <taxon>Bacillota</taxon>
        <taxon>Bacilli</taxon>
        <taxon>Bacillales</taxon>
        <taxon>Bacillaceae</taxon>
        <taxon>Falsibacillus</taxon>
    </lineage>
</organism>
<evidence type="ECO:0000259" key="2">
    <source>
        <dbReference type="Pfam" id="PF13786"/>
    </source>
</evidence>